<evidence type="ECO:0000313" key="4">
    <source>
        <dbReference type="Proteomes" id="UP000598997"/>
    </source>
</evidence>
<evidence type="ECO:0000256" key="1">
    <source>
        <dbReference type="SAM" id="MobiDB-lite"/>
    </source>
</evidence>
<reference evidence="3 4" key="1">
    <citation type="journal article" date="2014" name="Int. J. Syst. Evol. Microbiol.">
        <title>Complete genome sequence of Corynebacterium casei LMG S-19264T (=DSM 44701T), isolated from a smear-ripened cheese.</title>
        <authorList>
            <consortium name="US DOE Joint Genome Institute (JGI-PGF)"/>
            <person name="Walter F."/>
            <person name="Albersmeier A."/>
            <person name="Kalinowski J."/>
            <person name="Ruckert C."/>
        </authorList>
    </citation>
    <scope>NUCLEOTIDE SEQUENCE [LARGE SCALE GENOMIC DNA]</scope>
    <source>
        <strain evidence="3 4">CGMCC 1.15358</strain>
    </source>
</reference>
<gene>
    <name evidence="3" type="ORF">GCM10010989_25000</name>
</gene>
<evidence type="ECO:0008006" key="5">
    <source>
        <dbReference type="Google" id="ProtNLM"/>
    </source>
</evidence>
<evidence type="ECO:0000313" key="3">
    <source>
        <dbReference type="EMBL" id="GGD49704.1"/>
    </source>
</evidence>
<feature type="region of interest" description="Disordered" evidence="1">
    <location>
        <begin position="182"/>
        <end position="203"/>
    </location>
</feature>
<keyword evidence="4" id="KW-1185">Reference proteome</keyword>
<evidence type="ECO:0000256" key="2">
    <source>
        <dbReference type="SAM" id="Phobius"/>
    </source>
</evidence>
<organism evidence="3 4">
    <name type="scientific">Croceicoccus pelagius</name>
    <dbReference type="NCBI Taxonomy" id="1703341"/>
    <lineage>
        <taxon>Bacteria</taxon>
        <taxon>Pseudomonadati</taxon>
        <taxon>Pseudomonadota</taxon>
        <taxon>Alphaproteobacteria</taxon>
        <taxon>Sphingomonadales</taxon>
        <taxon>Erythrobacteraceae</taxon>
        <taxon>Croceicoccus</taxon>
    </lineage>
</organism>
<dbReference type="AlphaFoldDB" id="A0A916YLP3"/>
<comment type="caution">
    <text evidence="3">The sequence shown here is derived from an EMBL/GenBank/DDBJ whole genome shotgun (WGS) entry which is preliminary data.</text>
</comment>
<keyword evidence="2" id="KW-1133">Transmembrane helix</keyword>
<proteinExistence type="predicted"/>
<feature type="compositionally biased region" description="Polar residues" evidence="1">
    <location>
        <begin position="188"/>
        <end position="203"/>
    </location>
</feature>
<sequence>MADSTHDTSRIMDGARTSLAVNRTGGYHRGSIGAGSARLKKEHAAAKLKRIFIAIATIVVAAMGFGLFVSALGFEGLFITVLLAVVAVWVLSRYPKIKAPKAATLSRGDLQQNVAKTELWLEHQRPALPAPAVTLVDQIGVQLDGLGVQLQGLDENTPAAVSVRNLVTRDLPEVVSSYTKIPRHLRSQESAGSTPDSQVTESLKSISREIDTVTRQLAEGDLDALAVRTRYLDYKYGSAMDETPALPPPGAPDPALPPVSPAPKALGETDSLTPEYSPKEN</sequence>
<dbReference type="EMBL" id="BMIO01000007">
    <property type="protein sequence ID" value="GGD49704.1"/>
    <property type="molecule type" value="Genomic_DNA"/>
</dbReference>
<dbReference type="RefSeq" id="WP_066764101.1">
    <property type="nucleotide sequence ID" value="NZ_BMIO01000007.1"/>
</dbReference>
<feature type="transmembrane region" description="Helical" evidence="2">
    <location>
        <begin position="51"/>
        <end position="70"/>
    </location>
</feature>
<protein>
    <recommendedName>
        <fullName evidence="5">5-bromo-4-chloroindolyl phosphate hydrolysis protein</fullName>
    </recommendedName>
</protein>
<feature type="transmembrane region" description="Helical" evidence="2">
    <location>
        <begin position="76"/>
        <end position="92"/>
    </location>
</feature>
<keyword evidence="2" id="KW-0812">Transmembrane</keyword>
<accession>A0A916YLP3</accession>
<feature type="region of interest" description="Disordered" evidence="1">
    <location>
        <begin position="239"/>
        <end position="281"/>
    </location>
</feature>
<keyword evidence="2" id="KW-0472">Membrane</keyword>
<feature type="compositionally biased region" description="Pro residues" evidence="1">
    <location>
        <begin position="245"/>
        <end position="261"/>
    </location>
</feature>
<name>A0A916YLP3_9SPHN</name>
<dbReference type="Proteomes" id="UP000598997">
    <property type="component" value="Unassembled WGS sequence"/>
</dbReference>